<keyword evidence="3" id="KW-1185">Reference proteome</keyword>
<name>A0ABS0J729_9BACT</name>
<evidence type="ECO:0000256" key="1">
    <source>
        <dbReference type="SAM" id="Phobius"/>
    </source>
</evidence>
<feature type="transmembrane region" description="Helical" evidence="1">
    <location>
        <begin position="72"/>
        <end position="94"/>
    </location>
</feature>
<sequence>FALGLAGTVLALVAARQRRVWLATGATVGVIFLMAAMRAVLRDAWLAPHLDASMARAAATPVVPPMVGQDGAAALFVVSLVAGIAAVWWLVVIARRSGKEA</sequence>
<feature type="transmembrane region" description="Helical" evidence="1">
    <location>
        <begin position="20"/>
        <end position="41"/>
    </location>
</feature>
<evidence type="ECO:0000313" key="3">
    <source>
        <dbReference type="Proteomes" id="UP001194469"/>
    </source>
</evidence>
<gene>
    <name evidence="2" type="ORF">FVW20_13215</name>
</gene>
<keyword evidence="1" id="KW-1133">Transmembrane helix</keyword>
<reference evidence="2 3" key="1">
    <citation type="submission" date="2019-08" db="EMBL/GenBank/DDBJ databases">
        <authorList>
            <person name="Luo N."/>
        </authorList>
    </citation>
    <scope>NUCLEOTIDE SEQUENCE [LARGE SCALE GENOMIC DNA]</scope>
    <source>
        <strain evidence="2 3">NCIMB 9442</strain>
    </source>
</reference>
<keyword evidence="1" id="KW-0812">Transmembrane</keyword>
<dbReference type="Proteomes" id="UP001194469">
    <property type="component" value="Unassembled WGS sequence"/>
</dbReference>
<feature type="non-terminal residue" evidence="2">
    <location>
        <position position="1"/>
    </location>
</feature>
<protein>
    <submittedName>
        <fullName evidence="2">Peptidase</fullName>
    </submittedName>
</protein>
<comment type="caution">
    <text evidence="2">The sequence shown here is derived from an EMBL/GenBank/DDBJ whole genome shotgun (WGS) entry which is preliminary data.</text>
</comment>
<evidence type="ECO:0000313" key="2">
    <source>
        <dbReference type="EMBL" id="MBG3877940.1"/>
    </source>
</evidence>
<organism evidence="2 3">
    <name type="scientific">Nitratidesulfovibrio oxamicus</name>
    <dbReference type="NCBI Taxonomy" id="32016"/>
    <lineage>
        <taxon>Bacteria</taxon>
        <taxon>Pseudomonadati</taxon>
        <taxon>Thermodesulfobacteriota</taxon>
        <taxon>Desulfovibrionia</taxon>
        <taxon>Desulfovibrionales</taxon>
        <taxon>Desulfovibrionaceae</taxon>
        <taxon>Nitratidesulfovibrio</taxon>
    </lineage>
</organism>
<keyword evidence="1" id="KW-0472">Membrane</keyword>
<proteinExistence type="predicted"/>
<dbReference type="EMBL" id="VRYY01000420">
    <property type="protein sequence ID" value="MBG3877940.1"/>
    <property type="molecule type" value="Genomic_DNA"/>
</dbReference>
<accession>A0ABS0J729</accession>